<feature type="compositionally biased region" description="Low complexity" evidence="2">
    <location>
        <begin position="1"/>
        <end position="13"/>
    </location>
</feature>
<feature type="region of interest" description="Disordered" evidence="2">
    <location>
        <begin position="1"/>
        <end position="23"/>
    </location>
</feature>
<dbReference type="InterPro" id="IPR003718">
    <property type="entry name" value="OsmC/Ohr_fam"/>
</dbReference>
<proteinExistence type="inferred from homology"/>
<dbReference type="OrthoDB" id="9797508at2"/>
<name>A0A1W1XRD0_9NEIS</name>
<evidence type="ECO:0000256" key="1">
    <source>
        <dbReference type="ARBA" id="ARBA00007378"/>
    </source>
</evidence>
<dbReference type="AlphaFoldDB" id="A0A1W1XRD0"/>
<dbReference type="Proteomes" id="UP000192761">
    <property type="component" value="Unassembled WGS sequence"/>
</dbReference>
<evidence type="ECO:0000313" key="3">
    <source>
        <dbReference type="EMBL" id="SMC26071.1"/>
    </source>
</evidence>
<dbReference type="EMBL" id="FWXD01000013">
    <property type="protein sequence ID" value="SMC26071.1"/>
    <property type="molecule type" value="Genomic_DNA"/>
</dbReference>
<dbReference type="PANTHER" id="PTHR33797">
    <property type="entry name" value="ORGANIC HYDROPEROXIDE RESISTANCE PROTEIN-LIKE"/>
    <property type="match status" value="1"/>
</dbReference>
<dbReference type="SUPFAM" id="SSF82784">
    <property type="entry name" value="OsmC-like"/>
    <property type="match status" value="1"/>
</dbReference>
<dbReference type="STRING" id="1121001.SAMN02745857_02357"/>
<dbReference type="Gene3D" id="3.30.300.20">
    <property type="match status" value="1"/>
</dbReference>
<dbReference type="NCBIfam" id="TIGR03561">
    <property type="entry name" value="organ_hyd_perox"/>
    <property type="match status" value="1"/>
</dbReference>
<dbReference type="InterPro" id="IPR015946">
    <property type="entry name" value="KH_dom-like_a/b"/>
</dbReference>
<evidence type="ECO:0000256" key="2">
    <source>
        <dbReference type="SAM" id="MobiDB-lite"/>
    </source>
</evidence>
<dbReference type="InterPro" id="IPR036102">
    <property type="entry name" value="OsmC/Ohrsf"/>
</dbReference>
<dbReference type="GO" id="GO:0006979">
    <property type="term" value="P:response to oxidative stress"/>
    <property type="evidence" value="ECO:0007669"/>
    <property type="project" value="InterPro"/>
</dbReference>
<sequence>MTTLYRTTATATGGRNGQVRTDDGFSSDLALPKALGGSGKSGANPEQLFASGYAACFQSAMEHVARVQKITTGSSEVSATVGIGPNDKGGFALTVALVVIITGIDQAGAETLVAAAHQVCPYSNATRGNIDVQISVRAQ</sequence>
<comment type="similarity">
    <text evidence="1">Belongs to the OsmC/Ohr family.</text>
</comment>
<accession>A0A1W1XRD0</accession>
<dbReference type="PANTHER" id="PTHR33797:SF2">
    <property type="entry name" value="ORGANIC HYDROPEROXIDE RESISTANCE PROTEIN-LIKE"/>
    <property type="match status" value="1"/>
</dbReference>
<reference evidence="3 4" key="1">
    <citation type="submission" date="2017-04" db="EMBL/GenBank/DDBJ databases">
        <authorList>
            <person name="Afonso C.L."/>
            <person name="Miller P.J."/>
            <person name="Scott M.A."/>
            <person name="Spackman E."/>
            <person name="Goraichik I."/>
            <person name="Dimitrov K.M."/>
            <person name="Suarez D.L."/>
            <person name="Swayne D.E."/>
        </authorList>
    </citation>
    <scope>NUCLEOTIDE SEQUENCE [LARGE SCALE GENOMIC DNA]</scope>
    <source>
        <strain evidence="3 4">DSM 23236</strain>
    </source>
</reference>
<dbReference type="Pfam" id="PF02566">
    <property type="entry name" value="OsmC"/>
    <property type="match status" value="1"/>
</dbReference>
<dbReference type="Gene3D" id="2.20.25.10">
    <property type="match status" value="1"/>
</dbReference>
<keyword evidence="4" id="KW-1185">Reference proteome</keyword>
<dbReference type="RefSeq" id="WP_084091008.1">
    <property type="nucleotide sequence ID" value="NZ_FWXD01000013.1"/>
</dbReference>
<gene>
    <name evidence="3" type="ORF">SAMN02745857_02357</name>
</gene>
<organism evidence="3 4">
    <name type="scientific">Andreprevotia lacus DSM 23236</name>
    <dbReference type="NCBI Taxonomy" id="1121001"/>
    <lineage>
        <taxon>Bacteria</taxon>
        <taxon>Pseudomonadati</taxon>
        <taxon>Pseudomonadota</taxon>
        <taxon>Betaproteobacteria</taxon>
        <taxon>Neisseriales</taxon>
        <taxon>Chitinibacteraceae</taxon>
        <taxon>Andreprevotia</taxon>
    </lineage>
</organism>
<protein>
    <submittedName>
        <fullName evidence="3">Peroxiredoxin, Ohr subfamily</fullName>
    </submittedName>
</protein>
<evidence type="ECO:0000313" key="4">
    <source>
        <dbReference type="Proteomes" id="UP000192761"/>
    </source>
</evidence>
<dbReference type="InterPro" id="IPR019953">
    <property type="entry name" value="OHR"/>
</dbReference>